<dbReference type="Pfam" id="PF07484">
    <property type="entry name" value="Collar"/>
    <property type="match status" value="1"/>
</dbReference>
<evidence type="ECO:0000313" key="3">
    <source>
        <dbReference type="EMBL" id="MDA7425892.1"/>
    </source>
</evidence>
<protein>
    <submittedName>
        <fullName evidence="3">Tail fiber protein</fullName>
    </submittedName>
</protein>
<keyword evidence="4" id="KW-1185">Reference proteome</keyword>
<evidence type="ECO:0000259" key="2">
    <source>
        <dbReference type="Pfam" id="PF07484"/>
    </source>
</evidence>
<proteinExistence type="predicted"/>
<feature type="chain" id="PRO_5045643198" evidence="1">
    <location>
        <begin position="21"/>
        <end position="205"/>
    </location>
</feature>
<evidence type="ECO:0000313" key="4">
    <source>
        <dbReference type="Proteomes" id="UP001210720"/>
    </source>
</evidence>
<organism evidence="3 4">
    <name type="scientific">Thalassococcus lentus</name>
    <dbReference type="NCBI Taxonomy" id="1210524"/>
    <lineage>
        <taxon>Bacteria</taxon>
        <taxon>Pseudomonadati</taxon>
        <taxon>Pseudomonadota</taxon>
        <taxon>Alphaproteobacteria</taxon>
        <taxon>Rhodobacterales</taxon>
        <taxon>Roseobacteraceae</taxon>
        <taxon>Thalassococcus</taxon>
    </lineage>
</organism>
<feature type="domain" description="Phage tail collar" evidence="2">
    <location>
        <begin position="34"/>
        <end position="89"/>
    </location>
</feature>
<dbReference type="InterPro" id="IPR011083">
    <property type="entry name" value="Phage_tail_collar_dom"/>
</dbReference>
<comment type="caution">
    <text evidence="3">The sequence shown here is derived from an EMBL/GenBank/DDBJ whole genome shotgun (WGS) entry which is preliminary data.</text>
</comment>
<dbReference type="EMBL" id="JAQIOY010000006">
    <property type="protein sequence ID" value="MDA7425892.1"/>
    <property type="molecule type" value="Genomic_DNA"/>
</dbReference>
<dbReference type="Proteomes" id="UP001210720">
    <property type="component" value="Unassembled WGS sequence"/>
</dbReference>
<dbReference type="RefSeq" id="WP_271433250.1">
    <property type="nucleotide sequence ID" value="NZ_JAQIOY010000006.1"/>
</dbReference>
<reference evidence="3 4" key="1">
    <citation type="submission" date="2023-01" db="EMBL/GenBank/DDBJ databases">
        <title>Thalassococcus onchidii sp. nov., isolated from a marine invertebrate from the South China Sea.</title>
        <authorList>
            <person name="Xu S."/>
            <person name="Liu Z."/>
            <person name="Xu Y."/>
        </authorList>
    </citation>
    <scope>NUCLEOTIDE SEQUENCE [LARGE SCALE GENOMIC DNA]</scope>
    <source>
        <strain evidence="3 4">KCTC 32084</strain>
    </source>
</reference>
<dbReference type="SUPFAM" id="SSF88874">
    <property type="entry name" value="Receptor-binding domain of short tail fibre protein gp12"/>
    <property type="match status" value="1"/>
</dbReference>
<evidence type="ECO:0000256" key="1">
    <source>
        <dbReference type="SAM" id="SignalP"/>
    </source>
</evidence>
<dbReference type="Gene3D" id="3.90.1340.10">
    <property type="entry name" value="Phage tail collar domain"/>
    <property type="match status" value="1"/>
</dbReference>
<feature type="signal peptide" evidence="1">
    <location>
        <begin position="1"/>
        <end position="20"/>
    </location>
</feature>
<sequence>MKKICTKTATVALLALGFNAATVDKAAAQDAILGEVRTFGFNFCPRGWAEASGALLAINSNTALFSLLGTTFGGDGRTTFGLPDMRGRSALGLGTGPGLGNVVWGQRGGVESVVLNTAQLPAHNHSLNATNTAADQKRPNGDILAWPDVSIDGTPLNIYGNGTAEVQMESNSIGITGNNAPVSIRDPYIGMIHCIATEGVYPSRS</sequence>
<gene>
    <name evidence="3" type="ORF">PFY00_14255</name>
</gene>
<keyword evidence="1" id="KW-0732">Signal</keyword>
<name>A0ABT4XVG9_9RHOB</name>
<accession>A0ABT4XVG9</accession>
<dbReference type="InterPro" id="IPR037053">
    <property type="entry name" value="Phage_tail_collar_dom_sf"/>
</dbReference>